<keyword evidence="1" id="KW-0812">Transmembrane</keyword>
<feature type="transmembrane region" description="Helical" evidence="1">
    <location>
        <begin position="1397"/>
        <end position="1420"/>
    </location>
</feature>
<sequence>MINWKLLFLIISAVTSKDFGTFYLSEEEWIDLDLHEYFSSNEIAFYISNTNSSSNDISLYQNSSIQLISYVQHELINEIDYYNSSYDENFPIFAMNNNFFVVWFKGKEIVLYMLSENIRKFEKMWNLNVGSKECRGEITQIKEISNKNAVYLIILVRCKINSSLDLWKNEIYILDLKNFYETPTPIHFNLWDIKYLHNLKISSQSHRNFIAIYGNFQSGKQIIFIYEFLINQQICLKLIQSIDQHPQHYKFQENELNIAQIQFSKNQMILLDALKGAFYFEYKAFHNIFECMKYADLSNYGRLYSFSWLMNYRLAVGSDKGIAILESKTQVYRLIYWIDIFDITGYTLPIQSLYFWENLIILKMSDINTNLLLILDIKQNLKAQLISTIDLSLLIGNSFKPSGMWSCIENISGNKFYLRDDYDGIRLYALEPKDWSLRIWGNHSFYAEIAAKTGHKNKKHTKKSFNVISIPLESNDIYTIANNQKIDPDTSINSIFNGAYHLEQIHPKSFFSGPNLTYSIASIELPNDFSVEILQTNKIKDARFLDLAKPPIIIKHNFNEIGMLSEDGLLFYNVFKGEYKYLNGSQNIIDIMWGRDDYTMMTLENGDKSQRLSIYEALPLWKKQFKFITSIEYEEKCSFFKRILDSLSAVIIVCATNQSISIHRIFSTNYIWARPKIYLSEYGINSVASLDGAILQFSPTIILSIIDQYKGLLSLECGIEQLQCKIRQSSYSIRISSIQKIVMSGDFVYLICLDEKIRVLNSDLQYLKTLSPRVKGKIMSSYTLLNFLVLQIDNHIVVLDGSLSSHDSFVYHLEIDAQCETIQSDIFEHFDCPFIFIAIICQKSRISIYEFQCDFYSTNYKVYQFAYNINIYLKDDTIVKDNEFSGKISLAAQNLYDRSVIDINYKISLVDNNILVNYENVPKEIEIKHSQVKFISLKDVFIGDDIRASVKLNNIADEQEWPGMLPIKLQQIYTESSVFTYNSTKFYDHTPIEEINKYILATNENLMILDIKDNYKIEAIIPLKAILNYELNGCTSLTAVGTKNYSVLVTAICTYFIPMENYWNERKRRLDLIISKALVIFEYNSQTKTILKRAFIGIGDANYMIRASKTSDFRYDLFLMKKTSEFSLARNSIFWYKGTWNNEKLTIDFDKEINYSLLGIAEFFAKSIDIVFFKTSIIVLYIVDAEFGLRVLLIDENSQINLVESIPHPHLNSFSSICHSQDKLFVDTFKGHLFRYTILANSSLIFDKAAYSYQNSYYKEDIANSIACMKESIKYVFSVHMRNPSTFLRIWNDMKWTDIKINILFSEAHLFRIMTIGDSKISLIEDNFFTLKIRTLIDPYIEISALSKENYSKFNKIWGKNGIKLEINAYNSFKKTNSAIIYIKSTDQNISHHYWNIWPIFWFATVIFILILFILIILYYKKKKNNIRKEFNEEGLILEEIKHRN</sequence>
<dbReference type="EMBL" id="CAJZBQ010000056">
    <property type="protein sequence ID" value="CAG9333350.1"/>
    <property type="molecule type" value="Genomic_DNA"/>
</dbReference>
<evidence type="ECO:0000256" key="2">
    <source>
        <dbReference type="SAM" id="SignalP"/>
    </source>
</evidence>
<reference evidence="3" key="1">
    <citation type="submission" date="2021-09" db="EMBL/GenBank/DDBJ databases">
        <authorList>
            <consortium name="AG Swart"/>
            <person name="Singh M."/>
            <person name="Singh A."/>
            <person name="Seah K."/>
            <person name="Emmerich C."/>
        </authorList>
    </citation>
    <scope>NUCLEOTIDE SEQUENCE</scope>
    <source>
        <strain evidence="3">ATCC30299</strain>
    </source>
</reference>
<keyword evidence="4" id="KW-1185">Reference proteome</keyword>
<name>A0AAU9K0D8_9CILI</name>
<keyword evidence="1" id="KW-1133">Transmembrane helix</keyword>
<keyword evidence="2" id="KW-0732">Signal</keyword>
<organism evidence="3 4">
    <name type="scientific">Blepharisma stoltei</name>
    <dbReference type="NCBI Taxonomy" id="1481888"/>
    <lineage>
        <taxon>Eukaryota</taxon>
        <taxon>Sar</taxon>
        <taxon>Alveolata</taxon>
        <taxon>Ciliophora</taxon>
        <taxon>Postciliodesmatophora</taxon>
        <taxon>Heterotrichea</taxon>
        <taxon>Heterotrichida</taxon>
        <taxon>Blepharismidae</taxon>
        <taxon>Blepharisma</taxon>
    </lineage>
</organism>
<dbReference type="Proteomes" id="UP001162131">
    <property type="component" value="Unassembled WGS sequence"/>
</dbReference>
<keyword evidence="1" id="KW-0472">Membrane</keyword>
<evidence type="ECO:0000256" key="1">
    <source>
        <dbReference type="SAM" id="Phobius"/>
    </source>
</evidence>
<accession>A0AAU9K0D8</accession>
<evidence type="ECO:0000313" key="4">
    <source>
        <dbReference type="Proteomes" id="UP001162131"/>
    </source>
</evidence>
<feature type="signal peptide" evidence="2">
    <location>
        <begin position="1"/>
        <end position="16"/>
    </location>
</feature>
<comment type="caution">
    <text evidence="3">The sequence shown here is derived from an EMBL/GenBank/DDBJ whole genome shotgun (WGS) entry which is preliminary data.</text>
</comment>
<protein>
    <submittedName>
        <fullName evidence="3">Uncharacterized protein</fullName>
    </submittedName>
</protein>
<feature type="chain" id="PRO_5043549587" evidence="2">
    <location>
        <begin position="17"/>
        <end position="1445"/>
    </location>
</feature>
<proteinExistence type="predicted"/>
<evidence type="ECO:0000313" key="3">
    <source>
        <dbReference type="EMBL" id="CAG9333350.1"/>
    </source>
</evidence>
<gene>
    <name evidence="3" type="ORF">BSTOLATCC_MIC58163</name>
</gene>